<name>A0A0A8Y3U8_ARUDO</name>
<reference evidence="2" key="1">
    <citation type="submission" date="2014-09" db="EMBL/GenBank/DDBJ databases">
        <authorList>
            <person name="Magalhaes I.L.F."/>
            <person name="Oliveira U."/>
            <person name="Santos F.R."/>
            <person name="Vidigal T.H.D.A."/>
            <person name="Brescovit A.D."/>
            <person name="Santos A.J."/>
        </authorList>
    </citation>
    <scope>NUCLEOTIDE SEQUENCE</scope>
    <source>
        <tissue evidence="2">Shoot tissue taken approximately 20 cm above the soil surface</tissue>
    </source>
</reference>
<dbReference type="AlphaFoldDB" id="A0A0A8Y3U8"/>
<reference evidence="2" key="2">
    <citation type="journal article" date="2015" name="Data Brief">
        <title>Shoot transcriptome of the giant reed, Arundo donax.</title>
        <authorList>
            <person name="Barrero R.A."/>
            <person name="Guerrero F.D."/>
            <person name="Moolhuijzen P."/>
            <person name="Goolsby J.A."/>
            <person name="Tidwell J."/>
            <person name="Bellgard S.E."/>
            <person name="Bellgard M.I."/>
        </authorList>
    </citation>
    <scope>NUCLEOTIDE SEQUENCE</scope>
    <source>
        <tissue evidence="2">Shoot tissue taken approximately 20 cm above the soil surface</tissue>
    </source>
</reference>
<sequence length="23" mass="2717">MFKSSRNNSNTNSFSFFTKSEQK</sequence>
<organism evidence="2">
    <name type="scientific">Arundo donax</name>
    <name type="common">Giant reed</name>
    <name type="synonym">Donax arundinaceus</name>
    <dbReference type="NCBI Taxonomy" id="35708"/>
    <lineage>
        <taxon>Eukaryota</taxon>
        <taxon>Viridiplantae</taxon>
        <taxon>Streptophyta</taxon>
        <taxon>Embryophyta</taxon>
        <taxon>Tracheophyta</taxon>
        <taxon>Spermatophyta</taxon>
        <taxon>Magnoliopsida</taxon>
        <taxon>Liliopsida</taxon>
        <taxon>Poales</taxon>
        <taxon>Poaceae</taxon>
        <taxon>PACMAD clade</taxon>
        <taxon>Arundinoideae</taxon>
        <taxon>Arundineae</taxon>
        <taxon>Arundo</taxon>
    </lineage>
</organism>
<accession>A0A0A8Y3U8</accession>
<proteinExistence type="predicted"/>
<evidence type="ECO:0000313" key="2">
    <source>
        <dbReference type="EMBL" id="JAD18497.1"/>
    </source>
</evidence>
<evidence type="ECO:0000256" key="1">
    <source>
        <dbReference type="SAM" id="MobiDB-lite"/>
    </source>
</evidence>
<protein>
    <submittedName>
        <fullName evidence="2">Uncharacterized protein</fullName>
    </submittedName>
</protein>
<feature type="region of interest" description="Disordered" evidence="1">
    <location>
        <begin position="1"/>
        <end position="23"/>
    </location>
</feature>
<dbReference type="EMBL" id="GBRH01279398">
    <property type="protein sequence ID" value="JAD18497.1"/>
    <property type="molecule type" value="Transcribed_RNA"/>
</dbReference>